<evidence type="ECO:0000259" key="3">
    <source>
        <dbReference type="Pfam" id="PF03435"/>
    </source>
</evidence>
<keyword evidence="5" id="KW-1185">Reference proteome</keyword>
<proteinExistence type="inferred from homology"/>
<sequence>MPDKIDIVVFGATGVTGKHVIPYLAKFCKKEHRHLTWGIAGRSEKKLREILNYCEKKTDYVLQNVPILIADIQNENSLQKMARQARVIINCCGPFRFFGEPVIKACVEEGTHHVDVSGEVQFMEEMQLKYHKRAEEKGVYIISACGFDSIPGDMGIVFTQQNFSGTLNSVEAYLEFWEDRNPGSGSAVNYGTWESIVYVIGLANELKKIRQKLFPNKLPSFQPKLKMKLLPRKTDIVKGWVVPFRTTDRSAVYRTQRYFYERNSRRPIQMDSYFAVKSFLTLLVMIFGGLMVLVMSKFSFGRKLLLKYPEKFTNGFITHEPPSIERSDKGHFSMTFYGEGWKENLPDANHQYTSPPNRAITTRVKGNNPAYGTTCICLALSAITIITETTKMPRSGGVYPPGYAFANTSLVKHLNANGVTFEILRETELK</sequence>
<keyword evidence="2" id="KW-1133">Transmembrane helix</keyword>
<dbReference type="GO" id="GO:0005811">
    <property type="term" value="C:lipid droplet"/>
    <property type="evidence" value="ECO:0007669"/>
    <property type="project" value="TreeGrafter"/>
</dbReference>
<feature type="domain" description="Saccharopine dehydrogenase NADP binding" evidence="3">
    <location>
        <begin position="7"/>
        <end position="142"/>
    </location>
</feature>
<evidence type="ECO:0000256" key="1">
    <source>
        <dbReference type="ARBA" id="ARBA00038048"/>
    </source>
</evidence>
<comment type="similarity">
    <text evidence="1">Belongs to the saccharopine dehydrogenase family.</text>
</comment>
<evidence type="ECO:0000256" key="2">
    <source>
        <dbReference type="SAM" id="Phobius"/>
    </source>
</evidence>
<keyword evidence="2" id="KW-0472">Membrane</keyword>
<dbReference type="EMBL" id="JALNTZ010000001">
    <property type="protein sequence ID" value="KAJ3666448.1"/>
    <property type="molecule type" value="Genomic_DNA"/>
</dbReference>
<dbReference type="InterPro" id="IPR005097">
    <property type="entry name" value="Sacchrp_dh_NADP-bd"/>
</dbReference>
<dbReference type="Pfam" id="PF03435">
    <property type="entry name" value="Sacchrp_dh_NADP"/>
    <property type="match status" value="1"/>
</dbReference>
<dbReference type="Proteomes" id="UP001168821">
    <property type="component" value="Unassembled WGS sequence"/>
</dbReference>
<evidence type="ECO:0000313" key="5">
    <source>
        <dbReference type="Proteomes" id="UP001168821"/>
    </source>
</evidence>
<dbReference type="InterPro" id="IPR051276">
    <property type="entry name" value="Saccharopine_DH-like_oxidrdct"/>
</dbReference>
<dbReference type="AlphaFoldDB" id="A0AA38IZR1"/>
<keyword evidence="2" id="KW-0812">Transmembrane</keyword>
<name>A0AA38IZR1_9CUCU</name>
<dbReference type="FunFam" id="3.40.50.720:FF:000178">
    <property type="entry name" value="Saccharopine dehydrogenase-like oxidoreductase"/>
    <property type="match status" value="1"/>
</dbReference>
<dbReference type="GO" id="GO:0005886">
    <property type="term" value="C:plasma membrane"/>
    <property type="evidence" value="ECO:0007669"/>
    <property type="project" value="TreeGrafter"/>
</dbReference>
<dbReference type="PANTHER" id="PTHR12286">
    <property type="entry name" value="SACCHAROPINE DEHYDROGENASE-LIKE OXIDOREDUCTASE"/>
    <property type="match status" value="1"/>
</dbReference>
<dbReference type="GO" id="GO:0005739">
    <property type="term" value="C:mitochondrion"/>
    <property type="evidence" value="ECO:0007669"/>
    <property type="project" value="TreeGrafter"/>
</dbReference>
<reference evidence="4" key="1">
    <citation type="journal article" date="2023" name="G3 (Bethesda)">
        <title>Whole genome assemblies of Zophobas morio and Tenebrio molitor.</title>
        <authorList>
            <person name="Kaur S."/>
            <person name="Stinson S.A."/>
            <person name="diCenzo G.C."/>
        </authorList>
    </citation>
    <scope>NUCLEOTIDE SEQUENCE</scope>
    <source>
        <strain evidence="4">QUZm001</strain>
    </source>
</reference>
<accession>A0AA38IZR1</accession>
<dbReference type="Gene3D" id="3.40.50.720">
    <property type="entry name" value="NAD(P)-binding Rossmann-like Domain"/>
    <property type="match status" value="1"/>
</dbReference>
<dbReference type="PANTHER" id="PTHR12286:SF5">
    <property type="entry name" value="SACCHAROPINE DEHYDROGENASE-LIKE OXIDOREDUCTASE"/>
    <property type="match status" value="1"/>
</dbReference>
<feature type="transmembrane region" description="Helical" evidence="2">
    <location>
        <begin position="273"/>
        <end position="294"/>
    </location>
</feature>
<dbReference type="SUPFAM" id="SSF51735">
    <property type="entry name" value="NAD(P)-binding Rossmann-fold domains"/>
    <property type="match status" value="1"/>
</dbReference>
<protein>
    <recommendedName>
        <fullName evidence="3">Saccharopine dehydrogenase NADP binding domain-containing protein</fullName>
    </recommendedName>
</protein>
<dbReference type="GO" id="GO:0009247">
    <property type="term" value="P:glycolipid biosynthetic process"/>
    <property type="evidence" value="ECO:0007669"/>
    <property type="project" value="TreeGrafter"/>
</dbReference>
<comment type="caution">
    <text evidence="4">The sequence shown here is derived from an EMBL/GenBank/DDBJ whole genome shotgun (WGS) entry which is preliminary data.</text>
</comment>
<organism evidence="4 5">
    <name type="scientific">Zophobas morio</name>
    <dbReference type="NCBI Taxonomy" id="2755281"/>
    <lineage>
        <taxon>Eukaryota</taxon>
        <taxon>Metazoa</taxon>
        <taxon>Ecdysozoa</taxon>
        <taxon>Arthropoda</taxon>
        <taxon>Hexapoda</taxon>
        <taxon>Insecta</taxon>
        <taxon>Pterygota</taxon>
        <taxon>Neoptera</taxon>
        <taxon>Endopterygota</taxon>
        <taxon>Coleoptera</taxon>
        <taxon>Polyphaga</taxon>
        <taxon>Cucujiformia</taxon>
        <taxon>Tenebrionidae</taxon>
        <taxon>Zophobas</taxon>
    </lineage>
</organism>
<gene>
    <name evidence="4" type="ORF">Zmor_001890</name>
</gene>
<dbReference type="InterPro" id="IPR036291">
    <property type="entry name" value="NAD(P)-bd_dom_sf"/>
</dbReference>
<evidence type="ECO:0000313" key="4">
    <source>
        <dbReference type="EMBL" id="KAJ3666448.1"/>
    </source>
</evidence>